<gene>
    <name evidence="3" type="primary">LOC111462009</name>
</gene>
<dbReference type="InterPro" id="IPR050796">
    <property type="entry name" value="SCF_F-box_component"/>
</dbReference>
<dbReference type="InterPro" id="IPR017451">
    <property type="entry name" value="F-box-assoc_interact_dom"/>
</dbReference>
<keyword evidence="2" id="KW-1185">Reference proteome</keyword>
<dbReference type="PANTHER" id="PTHR31672:SF13">
    <property type="entry name" value="F-BOX PROTEIN CPR30-LIKE"/>
    <property type="match status" value="1"/>
</dbReference>
<dbReference type="AlphaFoldDB" id="A0A6J1HA63"/>
<reference evidence="3" key="1">
    <citation type="submission" date="2025-08" db="UniProtKB">
        <authorList>
            <consortium name="RefSeq"/>
        </authorList>
    </citation>
    <scope>IDENTIFICATION</scope>
    <source>
        <tissue evidence="3">Young leaves</tissue>
    </source>
</reference>
<organism evidence="2 3">
    <name type="scientific">Cucurbita moschata</name>
    <name type="common">Winter crookneck squash</name>
    <name type="synonym">Cucurbita pepo var. moschata</name>
    <dbReference type="NCBI Taxonomy" id="3662"/>
    <lineage>
        <taxon>Eukaryota</taxon>
        <taxon>Viridiplantae</taxon>
        <taxon>Streptophyta</taxon>
        <taxon>Embryophyta</taxon>
        <taxon>Tracheophyta</taxon>
        <taxon>Spermatophyta</taxon>
        <taxon>Magnoliopsida</taxon>
        <taxon>eudicotyledons</taxon>
        <taxon>Gunneridae</taxon>
        <taxon>Pentapetalae</taxon>
        <taxon>rosids</taxon>
        <taxon>fabids</taxon>
        <taxon>Cucurbitales</taxon>
        <taxon>Cucurbitaceae</taxon>
        <taxon>Cucurbiteae</taxon>
        <taxon>Cucurbita</taxon>
    </lineage>
</organism>
<dbReference type="Pfam" id="PF08268">
    <property type="entry name" value="FBA_3"/>
    <property type="match status" value="1"/>
</dbReference>
<dbReference type="SUPFAM" id="SSF50965">
    <property type="entry name" value="Galactose oxidase, central domain"/>
    <property type="match status" value="1"/>
</dbReference>
<accession>A0A6J1HA63</accession>
<dbReference type="SMART" id="SM00256">
    <property type="entry name" value="FBOX"/>
    <property type="match status" value="1"/>
</dbReference>
<dbReference type="SUPFAM" id="SSF81383">
    <property type="entry name" value="F-box domain"/>
    <property type="match status" value="1"/>
</dbReference>
<protein>
    <submittedName>
        <fullName evidence="3">F-box protein At3g07870-like</fullName>
    </submittedName>
</protein>
<evidence type="ECO:0000313" key="3">
    <source>
        <dbReference type="RefSeq" id="XP_022961427.1"/>
    </source>
</evidence>
<dbReference type="PANTHER" id="PTHR31672">
    <property type="entry name" value="BNACNNG10540D PROTEIN"/>
    <property type="match status" value="1"/>
</dbReference>
<dbReference type="KEGG" id="cmos:111462009"/>
<dbReference type="Gene3D" id="1.20.1280.50">
    <property type="match status" value="1"/>
</dbReference>
<sequence length="392" mass="45186">MANDQDIISNKISELIPDVVELILSKLPYYYLPSCRLVCKTWNDVILSSKHDPSISTASNFLLAHVYFNRCDRLSFRNLHCLELDSDHVEGVRSVASFNLCRKYFRRSFISTINSCNGLLAFVVTKNTKSWLNSNTVVILNPMTNEYFELPKDEFKGNWLTCSYGFGFCPKTKHYKVVRNSTIEDRNSTIEDRYSTVNYKSEIFSFGTRQEWTRIESPSCSFNGCHGVYLNGGLHWIGQDDLYQDVIYRLNMEDEKYKHIPFPNDDGYFPCIGVFNGALHLTLSMEGHEYTMWKMKEDGSWSKAFSVIVPDVSKNIFSFSKSTVEQVKICKDGKIFCVWAGVELVLYDPKTEKMKKLMDDTIVRDFSIHNIDCFNFNALSDILTGKIGKILF</sequence>
<feature type="domain" description="F-box" evidence="1">
    <location>
        <begin position="16"/>
        <end position="55"/>
    </location>
</feature>
<dbReference type="Pfam" id="PF00646">
    <property type="entry name" value="F-box"/>
    <property type="match status" value="1"/>
</dbReference>
<dbReference type="Proteomes" id="UP000504609">
    <property type="component" value="Unplaced"/>
</dbReference>
<evidence type="ECO:0000313" key="2">
    <source>
        <dbReference type="Proteomes" id="UP000504609"/>
    </source>
</evidence>
<dbReference type="RefSeq" id="XP_022961427.1">
    <property type="nucleotide sequence ID" value="XM_023105659.1"/>
</dbReference>
<proteinExistence type="predicted"/>
<dbReference type="InterPro" id="IPR001810">
    <property type="entry name" value="F-box_dom"/>
</dbReference>
<dbReference type="InterPro" id="IPR036047">
    <property type="entry name" value="F-box-like_dom_sf"/>
</dbReference>
<dbReference type="GeneID" id="111462009"/>
<dbReference type="InterPro" id="IPR011043">
    <property type="entry name" value="Gal_Oxase/kelch_b-propeller"/>
</dbReference>
<name>A0A6J1HA63_CUCMO</name>
<evidence type="ECO:0000259" key="1">
    <source>
        <dbReference type="SMART" id="SM00256"/>
    </source>
</evidence>
<dbReference type="InterPro" id="IPR013187">
    <property type="entry name" value="F-box-assoc_dom_typ3"/>
</dbReference>
<dbReference type="NCBIfam" id="TIGR01640">
    <property type="entry name" value="F_box_assoc_1"/>
    <property type="match status" value="1"/>
</dbReference>